<sequence length="76" mass="8808">MSQVNKDINIENIDEIIMDIISILFISILKPQKKQSILSEISELKQNIKSKEFINLQSLINPKIEIVVLIKNEFII</sequence>
<dbReference type="Proteomes" id="UP000692954">
    <property type="component" value="Unassembled WGS sequence"/>
</dbReference>
<evidence type="ECO:0000313" key="2">
    <source>
        <dbReference type="Proteomes" id="UP000692954"/>
    </source>
</evidence>
<dbReference type="AlphaFoldDB" id="A0A8S1NST0"/>
<accession>A0A8S1NST0</accession>
<proteinExistence type="predicted"/>
<comment type="caution">
    <text evidence="1">The sequence shown here is derived from an EMBL/GenBank/DDBJ whole genome shotgun (WGS) entry which is preliminary data.</text>
</comment>
<protein>
    <submittedName>
        <fullName evidence="1">Uncharacterized protein</fullName>
    </submittedName>
</protein>
<name>A0A8S1NST0_9CILI</name>
<dbReference type="EMBL" id="CAJJDN010000064">
    <property type="protein sequence ID" value="CAD8095282.1"/>
    <property type="molecule type" value="Genomic_DNA"/>
</dbReference>
<keyword evidence="2" id="KW-1185">Reference proteome</keyword>
<evidence type="ECO:0000313" key="1">
    <source>
        <dbReference type="EMBL" id="CAD8095282.1"/>
    </source>
</evidence>
<reference evidence="1" key="1">
    <citation type="submission" date="2021-01" db="EMBL/GenBank/DDBJ databases">
        <authorList>
            <consortium name="Genoscope - CEA"/>
            <person name="William W."/>
        </authorList>
    </citation>
    <scope>NUCLEOTIDE SEQUENCE</scope>
</reference>
<gene>
    <name evidence="1" type="ORF">PSON_ATCC_30995.1.T0640097</name>
</gene>
<organism evidence="1 2">
    <name type="scientific">Paramecium sonneborni</name>
    <dbReference type="NCBI Taxonomy" id="65129"/>
    <lineage>
        <taxon>Eukaryota</taxon>
        <taxon>Sar</taxon>
        <taxon>Alveolata</taxon>
        <taxon>Ciliophora</taxon>
        <taxon>Intramacronucleata</taxon>
        <taxon>Oligohymenophorea</taxon>
        <taxon>Peniculida</taxon>
        <taxon>Parameciidae</taxon>
        <taxon>Paramecium</taxon>
    </lineage>
</organism>